<dbReference type="PRINTS" id="PR00368">
    <property type="entry name" value="FADPNR"/>
</dbReference>
<feature type="domain" description="FAD/NAD(P)-binding" evidence="1">
    <location>
        <begin position="13"/>
        <end position="150"/>
    </location>
</feature>
<dbReference type="PRINTS" id="PR00411">
    <property type="entry name" value="PNDRDTASEI"/>
</dbReference>
<comment type="caution">
    <text evidence="2">The sequence shown here is derived from an EMBL/GenBank/DDBJ whole genome shotgun (WGS) entry which is preliminary data.</text>
</comment>
<evidence type="ECO:0000259" key="1">
    <source>
        <dbReference type="Pfam" id="PF07992"/>
    </source>
</evidence>
<dbReference type="PANTHER" id="PTHR43014">
    <property type="entry name" value="MERCURIC REDUCTASE"/>
    <property type="match status" value="1"/>
</dbReference>
<dbReference type="SUPFAM" id="SSF51905">
    <property type="entry name" value="FAD/NAD(P)-binding domain"/>
    <property type="match status" value="1"/>
</dbReference>
<dbReference type="Pfam" id="PF07992">
    <property type="entry name" value="Pyr_redox_2"/>
    <property type="match status" value="1"/>
</dbReference>
<sequence>AHFLSNKVIEIQAGDEKKELTAETIVINTGAVSNVLPIPGLATSKNIFDSTGIQNLDKLPEKLGILGGGNIGLEFAGLYNKLGSKVTVLDALDTFLPRAEPSIAALAKQYMEEDGIELLQNIHTTEIKNDGDQVLVVTEDETYRFDALLYA</sequence>
<evidence type="ECO:0000313" key="2">
    <source>
        <dbReference type="EMBL" id="MTV74700.1"/>
    </source>
</evidence>
<gene>
    <name evidence="2" type="ORF">GM540_12135</name>
</gene>
<dbReference type="PANTHER" id="PTHR43014:SF4">
    <property type="entry name" value="PYRIDINE NUCLEOTIDE-DISULFIDE OXIDOREDUCTASE RCLA-RELATED"/>
    <property type="match status" value="1"/>
</dbReference>
<dbReference type="EMBL" id="WNHQ01001369">
    <property type="protein sequence ID" value="MTV74700.1"/>
    <property type="molecule type" value="Genomic_DNA"/>
</dbReference>
<reference evidence="2 3" key="1">
    <citation type="submission" date="2019-11" db="EMBL/GenBank/DDBJ databases">
        <title>Growth characteristics of pneumococcus vary with the chemical composition of the capsule and with environmental conditions.</title>
        <authorList>
            <person name="Tothpal A."/>
            <person name="Desobry K."/>
            <person name="Joshi S."/>
            <person name="Wyllie A.L."/>
            <person name="Weinberger D.M."/>
        </authorList>
    </citation>
    <scope>NUCLEOTIDE SEQUENCE [LARGE SCALE GENOMIC DNA]</scope>
    <source>
        <strain evidence="3">pnumococcus19F</strain>
    </source>
</reference>
<dbReference type="AlphaFoldDB" id="A0A6G2DDP6"/>
<accession>A0A6G2DDP6</accession>
<protein>
    <submittedName>
        <fullName evidence="2">FAD-containing oxidoreductase</fullName>
    </submittedName>
</protein>
<dbReference type="GO" id="GO:0003955">
    <property type="term" value="F:NAD(P)H dehydrogenase (quinone) activity"/>
    <property type="evidence" value="ECO:0007669"/>
    <property type="project" value="TreeGrafter"/>
</dbReference>
<proteinExistence type="predicted"/>
<feature type="non-terminal residue" evidence="2">
    <location>
        <position position="1"/>
    </location>
</feature>
<organism evidence="2 3">
    <name type="scientific">Streptococcus pneumoniae</name>
    <dbReference type="NCBI Taxonomy" id="1313"/>
    <lineage>
        <taxon>Bacteria</taxon>
        <taxon>Bacillati</taxon>
        <taxon>Bacillota</taxon>
        <taxon>Bacilli</taxon>
        <taxon>Lactobacillales</taxon>
        <taxon>Streptococcaceae</taxon>
        <taxon>Streptococcus</taxon>
    </lineage>
</organism>
<name>A0A6G2DDP6_STREE</name>
<dbReference type="Proteomes" id="UP000483094">
    <property type="component" value="Unassembled WGS sequence"/>
</dbReference>
<evidence type="ECO:0000313" key="3">
    <source>
        <dbReference type="Proteomes" id="UP000483094"/>
    </source>
</evidence>
<dbReference type="InterPro" id="IPR036188">
    <property type="entry name" value="FAD/NAD-bd_sf"/>
</dbReference>
<dbReference type="InterPro" id="IPR023753">
    <property type="entry name" value="FAD/NAD-binding_dom"/>
</dbReference>
<dbReference type="Gene3D" id="3.50.50.60">
    <property type="entry name" value="FAD/NAD(P)-binding domain"/>
    <property type="match status" value="2"/>
</dbReference>
<dbReference type="GO" id="GO:0050660">
    <property type="term" value="F:flavin adenine dinucleotide binding"/>
    <property type="evidence" value="ECO:0007669"/>
    <property type="project" value="TreeGrafter"/>
</dbReference>
<feature type="non-terminal residue" evidence="2">
    <location>
        <position position="151"/>
    </location>
</feature>